<evidence type="ECO:0000313" key="2">
    <source>
        <dbReference type="Proteomes" id="UP000595620"/>
    </source>
</evidence>
<dbReference type="EMBL" id="LC597488">
    <property type="protein sequence ID" value="BCO10940.1"/>
    <property type="molecule type" value="Genomic_DNA"/>
</dbReference>
<accession>A0A7R7IYC1</accession>
<keyword evidence="2" id="KW-1185">Reference proteome</keyword>
<evidence type="ECO:0000313" key="1">
    <source>
        <dbReference type="EMBL" id="BCO10940.1"/>
    </source>
</evidence>
<dbReference type="Proteomes" id="UP000595620">
    <property type="component" value="Segment"/>
</dbReference>
<proteinExistence type="predicted"/>
<protein>
    <submittedName>
        <fullName evidence="1">E4.1 protein</fullName>
    </submittedName>
</protein>
<sequence>MNHHLTRMLCPCSELYALFEPLNKHQYQIYCITSSKSFNTWARGPFRLCFRLTGDKTVYVLAQKDLCPEFDALDYIKWANFENLGTGFFEIEWEYIMGVLKDRENLIVEVIFVPGNISDSSWDFFRYYWEHYFPSFSIKPDWQ</sequence>
<gene>
    <name evidence="1" type="primary">E4.1</name>
</gene>
<name>A0A7R7IYC1_ADEB7</name>
<organismHost>
    <name type="scientific">Bos taurus</name>
    <name type="common">Bovine</name>
    <dbReference type="NCBI Taxonomy" id="9913"/>
</organismHost>
<reference evidence="1" key="1">
    <citation type="submission" date="2020-12" db="EMBL/GenBank/DDBJ databases">
        <title>Complete genome sequence of bovine adenovirus type 7 strain Fukuroi.</title>
        <authorList>
            <person name="Kumagai A."/>
            <person name="Hatama S."/>
        </authorList>
    </citation>
    <scope>NUCLEOTIDE SEQUENCE [LARGE SCALE GENOMIC DNA]</scope>
    <source>
        <strain evidence="1">Fukuroi</strain>
    </source>
</reference>
<organism evidence="1">
    <name type="scientific">Bovine adenovirus 7</name>
    <name type="common">BAdV-7</name>
    <dbReference type="NCBI Taxonomy" id="10511"/>
    <lineage>
        <taxon>Viruses</taxon>
        <taxon>Varidnaviria</taxon>
        <taxon>Bamfordvirae</taxon>
        <taxon>Preplasmiviricota</taxon>
        <taxon>Polisuviricotina</taxon>
        <taxon>Pharingeaviricetes</taxon>
        <taxon>Rowavirales</taxon>
        <taxon>Adenoviridae</taxon>
        <taxon>Barthadenovirus</taxon>
        <taxon>Barthadenovirus bosseptimum</taxon>
        <taxon>Bovine adenovirus F</taxon>
    </lineage>
</organism>